<evidence type="ECO:0000313" key="1">
    <source>
        <dbReference type="EMBL" id="BBY22248.1"/>
    </source>
</evidence>
<evidence type="ECO:0000313" key="2">
    <source>
        <dbReference type="Proteomes" id="UP000467130"/>
    </source>
</evidence>
<dbReference type="KEGG" id="msto:MSTO_24530"/>
<sequence length="178" mass="19501">MRFASMLRGINVSGHRKVSMADLVGVCEDLGYRDVRSYAQSGNLVFDAGRVTAPRVAKSLKAAIRDTFNYDDVDALIRTGADLAALVQANPYLADGADPKTLHLTMFSAAPVRPLADDGAWRPDGFTIANLEAYVVCPNGYGRTKLNNSFFENKLGVRATTRNWRTITALAQMTEELR</sequence>
<dbReference type="Pfam" id="PF08002">
    <property type="entry name" value="DUF1697"/>
    <property type="match status" value="1"/>
</dbReference>
<name>A0A7I7Q7E1_9MYCO</name>
<organism evidence="1 2">
    <name type="scientific">Mycobacterium stomatepiae</name>
    <dbReference type="NCBI Taxonomy" id="470076"/>
    <lineage>
        <taxon>Bacteria</taxon>
        <taxon>Bacillati</taxon>
        <taxon>Actinomycetota</taxon>
        <taxon>Actinomycetes</taxon>
        <taxon>Mycobacteriales</taxon>
        <taxon>Mycobacteriaceae</taxon>
        <taxon>Mycobacterium</taxon>
        <taxon>Mycobacterium simiae complex</taxon>
    </lineage>
</organism>
<dbReference type="InterPro" id="IPR012545">
    <property type="entry name" value="DUF1697"/>
</dbReference>
<dbReference type="PANTHER" id="PTHR36439">
    <property type="entry name" value="BLL4334 PROTEIN"/>
    <property type="match status" value="1"/>
</dbReference>
<accession>A0A7I7Q7E1</accession>
<dbReference type="PANTHER" id="PTHR36439:SF1">
    <property type="entry name" value="DUF1697 DOMAIN-CONTAINING PROTEIN"/>
    <property type="match status" value="1"/>
</dbReference>
<proteinExistence type="predicted"/>
<protein>
    <recommendedName>
        <fullName evidence="3">DUF1697 domain-containing protein</fullName>
    </recommendedName>
</protein>
<dbReference type="AlphaFoldDB" id="A0A7I7Q7E1"/>
<reference evidence="1 2" key="1">
    <citation type="journal article" date="2019" name="Emerg. Microbes Infect.">
        <title>Comprehensive subspecies identification of 175 nontuberculous mycobacteria species based on 7547 genomic profiles.</title>
        <authorList>
            <person name="Matsumoto Y."/>
            <person name="Kinjo T."/>
            <person name="Motooka D."/>
            <person name="Nabeya D."/>
            <person name="Jung N."/>
            <person name="Uechi K."/>
            <person name="Horii T."/>
            <person name="Iida T."/>
            <person name="Fujita J."/>
            <person name="Nakamura S."/>
        </authorList>
    </citation>
    <scope>NUCLEOTIDE SEQUENCE [LARGE SCALE GENOMIC DNA]</scope>
    <source>
        <strain evidence="1 2">JCM 17783</strain>
    </source>
</reference>
<gene>
    <name evidence="1" type="ORF">MSTO_24530</name>
</gene>
<evidence type="ECO:0008006" key="3">
    <source>
        <dbReference type="Google" id="ProtNLM"/>
    </source>
</evidence>
<dbReference type="Gene3D" id="3.30.70.1280">
    <property type="entry name" value="SP0830-like domains"/>
    <property type="match status" value="1"/>
</dbReference>
<dbReference type="Proteomes" id="UP000467130">
    <property type="component" value="Chromosome"/>
</dbReference>
<keyword evidence="2" id="KW-1185">Reference proteome</keyword>
<dbReference type="EMBL" id="AP022587">
    <property type="protein sequence ID" value="BBY22248.1"/>
    <property type="molecule type" value="Genomic_DNA"/>
</dbReference>
<dbReference type="SUPFAM" id="SSF160379">
    <property type="entry name" value="SP0830-like"/>
    <property type="match status" value="1"/>
</dbReference>
<dbReference type="PIRSF" id="PIRSF008502">
    <property type="entry name" value="UCP008502"/>
    <property type="match status" value="1"/>
</dbReference>